<evidence type="ECO:0000313" key="2">
    <source>
        <dbReference type="EMBL" id="KAB1080972.1"/>
    </source>
</evidence>
<dbReference type="InterPro" id="IPR055259">
    <property type="entry name" value="YkvP/CgeB_Glyco_trans-like"/>
</dbReference>
<comment type="caution">
    <text evidence="2">The sequence shown here is derived from an EMBL/GenBank/DDBJ whole genome shotgun (WGS) entry which is preliminary data.</text>
</comment>
<dbReference type="Gene3D" id="3.40.50.2000">
    <property type="entry name" value="Glycogen Phosphorylase B"/>
    <property type="match status" value="1"/>
</dbReference>
<evidence type="ECO:0000259" key="1">
    <source>
        <dbReference type="Pfam" id="PF13524"/>
    </source>
</evidence>
<sequence>MKLIVFGLTVSSAWGNGHATLWRGLCRAMAQRGHEVVFFERDLPYYRPHRDLTDLPGGRLVLFEAWSDVRALAAREVAGADVAMVTSYCPDALAATDLVLAASRARRVFYDLDTPVTLARLRRGEAVDYIGPGGLGGFDLVLSYTGGSALTALREELGAQRVAPLYGHVDPAVHRPTTPRERYRADLSYLGTYAADRQAGVADLFIEPARRRPDQRFLIGGAQYPSDFPWTRNIHFVQHVMPEEHPAFFSSSRLTLNVTRGAMAELGWCPSGRMFEATACGTALLSDDWEGLDHFYRPGEEILIARDAEDVCAVMDLSDTEIRRVAEAGRARTLTDHSAARRLDALERILAEAPMRAPNLGALQPEFSEGA</sequence>
<keyword evidence="3" id="KW-1185">Reference proteome</keyword>
<dbReference type="OrthoDB" id="9774625at2"/>
<reference evidence="2 3" key="1">
    <citation type="submission" date="2019-09" db="EMBL/GenBank/DDBJ databases">
        <title>YIM 48816 draft genome.</title>
        <authorList>
            <person name="Jiang L."/>
        </authorList>
    </citation>
    <scope>NUCLEOTIDE SEQUENCE [LARGE SCALE GENOMIC DNA]</scope>
    <source>
        <strain evidence="2 3">YIM 48816</strain>
    </source>
</reference>
<dbReference type="AlphaFoldDB" id="A0A6L3T2K2"/>
<accession>A0A6L3T2K2</accession>
<evidence type="ECO:0000313" key="3">
    <source>
        <dbReference type="Proteomes" id="UP000474159"/>
    </source>
</evidence>
<dbReference type="GO" id="GO:0016740">
    <property type="term" value="F:transferase activity"/>
    <property type="evidence" value="ECO:0007669"/>
    <property type="project" value="UniProtKB-KW"/>
</dbReference>
<feature type="domain" description="Spore protein YkvP/CgeB glycosyl transferase-like" evidence="1">
    <location>
        <begin position="204"/>
        <end position="347"/>
    </location>
</feature>
<keyword evidence="2" id="KW-0808">Transferase</keyword>
<protein>
    <submittedName>
        <fullName evidence="2">Glycosyltransferase</fullName>
    </submittedName>
</protein>
<dbReference type="Proteomes" id="UP000474159">
    <property type="component" value="Unassembled WGS sequence"/>
</dbReference>
<name>A0A6L3T2K2_9HYPH</name>
<dbReference type="Pfam" id="PF13524">
    <property type="entry name" value="Glyco_trans_1_2"/>
    <property type="match status" value="1"/>
</dbReference>
<organism evidence="2 3">
    <name type="scientific">Methylobacterium soli</name>
    <dbReference type="NCBI Taxonomy" id="553447"/>
    <lineage>
        <taxon>Bacteria</taxon>
        <taxon>Pseudomonadati</taxon>
        <taxon>Pseudomonadota</taxon>
        <taxon>Alphaproteobacteria</taxon>
        <taxon>Hyphomicrobiales</taxon>
        <taxon>Methylobacteriaceae</taxon>
        <taxon>Methylobacterium</taxon>
    </lineage>
</organism>
<proteinExistence type="predicted"/>
<dbReference type="SUPFAM" id="SSF53756">
    <property type="entry name" value="UDP-Glycosyltransferase/glycogen phosphorylase"/>
    <property type="match status" value="1"/>
</dbReference>
<dbReference type="RefSeq" id="WP_150997683.1">
    <property type="nucleotide sequence ID" value="NZ_BPQY01000024.1"/>
</dbReference>
<gene>
    <name evidence="2" type="ORF">F6X53_04675</name>
</gene>
<dbReference type="EMBL" id="VZZK01000003">
    <property type="protein sequence ID" value="KAB1080972.1"/>
    <property type="molecule type" value="Genomic_DNA"/>
</dbReference>